<sequence length="251" mass="28520">MSLPYKKVVLDIEGTICPISFVKEQLYPYFLENISSYLSIYQYPLTDESGSPEDQQILDVLLKFPEQYRTAEITLLEYIKHLVSSDIKDTTLKTLQGYIWERGYNSGEILAPLYEDAIEAMKYWSAFLPNGIFIYSSGSVRAQKLLFSNVKIVSSSKEVSRADLNGLISGYFDTVNIGNKKETESYKKIIQRLEYQDDPSSILFLSDDPNEVKSAINAGLSSYIVTRPGNSQPSADERARYNVVSDFQKLF</sequence>
<keyword evidence="5" id="KW-1185">Reference proteome</keyword>
<dbReference type="PANTHER" id="PTHR20371:SF1">
    <property type="entry name" value="ENOLASE-PHOSPHATASE E1"/>
    <property type="match status" value="1"/>
</dbReference>
<gene>
    <name evidence="4" type="ORF">FOA43_003489</name>
</gene>
<evidence type="ECO:0008006" key="6">
    <source>
        <dbReference type="Google" id="ProtNLM"/>
    </source>
</evidence>
<accession>A0A875S5A4</accession>
<evidence type="ECO:0000256" key="2">
    <source>
        <dbReference type="ARBA" id="ARBA00022801"/>
    </source>
</evidence>
<dbReference type="InterPro" id="IPR036412">
    <property type="entry name" value="HAD-like_sf"/>
</dbReference>
<dbReference type="InterPro" id="IPR023943">
    <property type="entry name" value="Enolase-ppase_E1"/>
</dbReference>
<evidence type="ECO:0000313" key="4">
    <source>
        <dbReference type="EMBL" id="QPG76103.1"/>
    </source>
</evidence>
<dbReference type="AlphaFoldDB" id="A0A875S5A4"/>
<dbReference type="GO" id="GO:0019509">
    <property type="term" value="P:L-methionine salvage from methylthioadenosine"/>
    <property type="evidence" value="ECO:0007669"/>
    <property type="project" value="InterPro"/>
</dbReference>
<dbReference type="GO" id="GO:0000287">
    <property type="term" value="F:magnesium ion binding"/>
    <property type="evidence" value="ECO:0007669"/>
    <property type="project" value="InterPro"/>
</dbReference>
<dbReference type="Gene3D" id="3.40.50.1000">
    <property type="entry name" value="HAD superfamily/HAD-like"/>
    <property type="match status" value="1"/>
</dbReference>
<dbReference type="SFLD" id="SFLDG01129">
    <property type="entry name" value="C1.5:_HAD__Beta-PGM__Phosphata"/>
    <property type="match status" value="1"/>
</dbReference>
<dbReference type="Proteomes" id="UP000662931">
    <property type="component" value="Chromosome 4"/>
</dbReference>
<evidence type="ECO:0000313" key="5">
    <source>
        <dbReference type="Proteomes" id="UP000662931"/>
    </source>
</evidence>
<dbReference type="SUPFAM" id="SSF56784">
    <property type="entry name" value="HAD-like"/>
    <property type="match status" value="1"/>
</dbReference>
<dbReference type="OrthoDB" id="272500at2759"/>
<dbReference type="InterPro" id="IPR023214">
    <property type="entry name" value="HAD_sf"/>
</dbReference>
<protein>
    <recommendedName>
        <fullName evidence="6">Enolase-phosphatase E1</fullName>
    </recommendedName>
</protein>
<dbReference type="PANTHER" id="PTHR20371">
    <property type="entry name" value="ENOLASE-PHOSPHATASE E1"/>
    <property type="match status" value="1"/>
</dbReference>
<organism evidence="4 5">
    <name type="scientific">Eeniella nana</name>
    <name type="common">Yeast</name>
    <name type="synonym">Brettanomyces nanus</name>
    <dbReference type="NCBI Taxonomy" id="13502"/>
    <lineage>
        <taxon>Eukaryota</taxon>
        <taxon>Fungi</taxon>
        <taxon>Dikarya</taxon>
        <taxon>Ascomycota</taxon>
        <taxon>Saccharomycotina</taxon>
        <taxon>Pichiomycetes</taxon>
        <taxon>Pichiales</taxon>
        <taxon>Pichiaceae</taxon>
        <taxon>Brettanomyces</taxon>
    </lineage>
</organism>
<dbReference type="EMBL" id="CP064815">
    <property type="protein sequence ID" value="QPG76103.1"/>
    <property type="molecule type" value="Genomic_DNA"/>
</dbReference>
<keyword evidence="2" id="KW-0378">Hydrolase</keyword>
<proteinExistence type="predicted"/>
<keyword evidence="3" id="KW-0486">Methionine biosynthesis</keyword>
<dbReference type="Pfam" id="PF00702">
    <property type="entry name" value="Hydrolase"/>
    <property type="match status" value="1"/>
</dbReference>
<keyword evidence="1" id="KW-0028">Amino-acid biosynthesis</keyword>
<dbReference type="GeneID" id="62196889"/>
<dbReference type="KEGG" id="bnn:FOA43_003489"/>
<dbReference type="SFLD" id="SFLDG01133">
    <property type="entry name" value="C1.5.4:_Enolase-phosphatase_Li"/>
    <property type="match status" value="1"/>
</dbReference>
<dbReference type="Gene3D" id="1.10.720.60">
    <property type="match status" value="1"/>
</dbReference>
<dbReference type="GO" id="GO:0043874">
    <property type="term" value="F:acireductone synthase activity"/>
    <property type="evidence" value="ECO:0007669"/>
    <property type="project" value="InterPro"/>
</dbReference>
<dbReference type="SFLD" id="SFLDS00003">
    <property type="entry name" value="Haloacid_Dehalogenase"/>
    <property type="match status" value="1"/>
</dbReference>
<evidence type="ECO:0000256" key="3">
    <source>
        <dbReference type="ARBA" id="ARBA00023167"/>
    </source>
</evidence>
<dbReference type="RefSeq" id="XP_038779668.1">
    <property type="nucleotide sequence ID" value="XM_038923740.1"/>
</dbReference>
<evidence type="ECO:0000256" key="1">
    <source>
        <dbReference type="ARBA" id="ARBA00022605"/>
    </source>
</evidence>
<reference evidence="4" key="1">
    <citation type="submission" date="2020-10" db="EMBL/GenBank/DDBJ databases">
        <authorList>
            <person name="Roach M.J.R."/>
        </authorList>
    </citation>
    <scope>NUCLEOTIDE SEQUENCE</scope>
    <source>
        <strain evidence="4">CBS 1945</strain>
    </source>
</reference>
<dbReference type="NCBIfam" id="TIGR01691">
    <property type="entry name" value="enolase-ppase"/>
    <property type="match status" value="1"/>
</dbReference>
<name>A0A875S5A4_EENNA</name>